<reference evidence="10 11" key="1">
    <citation type="submission" date="2019-07" db="EMBL/GenBank/DDBJ databases">
        <authorList>
            <person name="Kim J.K."/>
            <person name="Cheong H.-M."/>
            <person name="Choi Y."/>
            <person name="Hwang K.J."/>
            <person name="Lee S."/>
            <person name="Choi C."/>
        </authorList>
    </citation>
    <scope>NUCLEOTIDE SEQUENCE [LARGE SCALE GENOMIC DNA]</scope>
    <source>
        <strain evidence="10 11">KS 22</strain>
    </source>
</reference>
<feature type="transmembrane region" description="Helical" evidence="7">
    <location>
        <begin position="215"/>
        <end position="237"/>
    </location>
</feature>
<name>A0A7G5BYG8_9BACL</name>
<dbReference type="SMART" id="SM00283">
    <property type="entry name" value="MA"/>
    <property type="match status" value="1"/>
</dbReference>
<evidence type="ECO:0000256" key="2">
    <source>
        <dbReference type="ARBA" id="ARBA00022475"/>
    </source>
</evidence>
<dbReference type="PANTHER" id="PTHR32089:SF112">
    <property type="entry name" value="LYSOZYME-LIKE PROTEIN-RELATED"/>
    <property type="match status" value="1"/>
</dbReference>
<evidence type="ECO:0000256" key="3">
    <source>
        <dbReference type="ARBA" id="ARBA00023136"/>
    </source>
</evidence>
<dbReference type="Gene3D" id="6.10.340.10">
    <property type="match status" value="1"/>
</dbReference>
<comment type="similarity">
    <text evidence="5">Belongs to the methyl-accepting chemotaxis (MCP) protein family.</text>
</comment>
<dbReference type="Gene3D" id="1.10.287.950">
    <property type="entry name" value="Methyl-accepting chemotaxis protein"/>
    <property type="match status" value="1"/>
</dbReference>
<dbReference type="KEGG" id="cchl:FPL14_12960"/>
<evidence type="ECO:0000259" key="9">
    <source>
        <dbReference type="PROSITE" id="PS50885"/>
    </source>
</evidence>
<accession>A0A7G5BYG8</accession>
<dbReference type="InterPro" id="IPR003660">
    <property type="entry name" value="HAMP_dom"/>
</dbReference>
<dbReference type="PANTHER" id="PTHR32089">
    <property type="entry name" value="METHYL-ACCEPTING CHEMOTAXIS PROTEIN MCPB"/>
    <property type="match status" value="1"/>
</dbReference>
<dbReference type="RefSeq" id="WP_182303404.1">
    <property type="nucleotide sequence ID" value="NZ_CP041969.1"/>
</dbReference>
<protein>
    <submittedName>
        <fullName evidence="10">Methyl-accepting chemotaxis protein</fullName>
    </submittedName>
</protein>
<dbReference type="PRINTS" id="PR00260">
    <property type="entry name" value="CHEMTRNSDUCR"/>
</dbReference>
<dbReference type="InterPro" id="IPR004090">
    <property type="entry name" value="Chemotax_Me-accpt_rcpt"/>
</dbReference>
<keyword evidence="11" id="KW-1185">Reference proteome</keyword>
<evidence type="ECO:0000256" key="7">
    <source>
        <dbReference type="SAM" id="Phobius"/>
    </source>
</evidence>
<keyword evidence="4 6" id="KW-0807">Transducer</keyword>
<dbReference type="GO" id="GO:0004888">
    <property type="term" value="F:transmembrane signaling receptor activity"/>
    <property type="evidence" value="ECO:0007669"/>
    <property type="project" value="InterPro"/>
</dbReference>
<evidence type="ECO:0000313" key="11">
    <source>
        <dbReference type="Proteomes" id="UP000515679"/>
    </source>
</evidence>
<feature type="domain" description="Methyl-accepting transducer" evidence="8">
    <location>
        <begin position="329"/>
        <end position="542"/>
    </location>
</feature>
<gene>
    <name evidence="10" type="ORF">FPL14_12960</name>
</gene>
<dbReference type="GO" id="GO:0007165">
    <property type="term" value="P:signal transduction"/>
    <property type="evidence" value="ECO:0007669"/>
    <property type="project" value="UniProtKB-KW"/>
</dbReference>
<keyword evidence="3 7" id="KW-0472">Membrane</keyword>
<dbReference type="AlphaFoldDB" id="A0A7G5BYG8"/>
<sequence length="592" mass="65010">MKQINANGVKVKSSVMSKFGFRLSQLKVTHRMILLLVMLTVVNIGAGGFVLYQNNIVQTEMDKSDKLQKVQEQYSLISKKLEMTTITFVEILETYTASKKDTVRTNLEEVSVSLPQLDSDLKELDVEFPAKDFRDSFASLAARLTLGYNALKKQHDAYEMIMEKAVKDKMRLDVLTSYSDVLSKTDIDAQARFAKASESRDQALSEAISSSNTTVLVNIIVLALLPALAMTGLIYQIRRSLSAITKHIEAYKNSDFTYDRVLTSKDEFGMIDRSLTDMGQELRGTLASTVSVSEQVLAVAELMSSSLADNKQASQAARQEVAVSQTLVSSQSQSNASISAVTEEVSASSEQISASSESINNDMKRMRQSSYDGKEKMNEIAHLVTETSKEFDQLSSILHLMTERYGKVTQLLSGISNITYQTNLLSLNASIEASRAGAHGSGFAVVAGEIRKLSGQTDGLSKAIAVDLKQIHADLKQCESSLDSFAALIEKTKSISEASNTTFDRLENQSGELAIRMDEITLAIQEIALGMTTIVESVETLNESSIDIDGRMDQVATLSEEQLRISDKLLEMAGSLKDASRSLREKTSSFKL</sequence>
<dbReference type="PROSITE" id="PS50885">
    <property type="entry name" value="HAMP"/>
    <property type="match status" value="1"/>
</dbReference>
<dbReference type="SUPFAM" id="SSF58104">
    <property type="entry name" value="Methyl-accepting chemotaxis protein (MCP) signaling domain"/>
    <property type="match status" value="1"/>
</dbReference>
<dbReference type="GO" id="GO:0005886">
    <property type="term" value="C:plasma membrane"/>
    <property type="evidence" value="ECO:0007669"/>
    <property type="project" value="UniProtKB-SubCell"/>
</dbReference>
<proteinExistence type="inferred from homology"/>
<evidence type="ECO:0000256" key="4">
    <source>
        <dbReference type="ARBA" id="ARBA00023224"/>
    </source>
</evidence>
<dbReference type="GO" id="GO:0006935">
    <property type="term" value="P:chemotaxis"/>
    <property type="evidence" value="ECO:0007669"/>
    <property type="project" value="InterPro"/>
</dbReference>
<dbReference type="EMBL" id="CP041969">
    <property type="protein sequence ID" value="QMV42002.1"/>
    <property type="molecule type" value="Genomic_DNA"/>
</dbReference>
<evidence type="ECO:0000256" key="6">
    <source>
        <dbReference type="PROSITE-ProRule" id="PRU00284"/>
    </source>
</evidence>
<evidence type="ECO:0000256" key="1">
    <source>
        <dbReference type="ARBA" id="ARBA00004236"/>
    </source>
</evidence>
<feature type="transmembrane region" description="Helical" evidence="7">
    <location>
        <begin position="32"/>
        <end position="52"/>
    </location>
</feature>
<comment type="subcellular location">
    <subcellularLocation>
        <location evidence="1">Cell membrane</location>
    </subcellularLocation>
</comment>
<dbReference type="InterPro" id="IPR004089">
    <property type="entry name" value="MCPsignal_dom"/>
</dbReference>
<keyword evidence="7" id="KW-0812">Transmembrane</keyword>
<evidence type="ECO:0000313" key="10">
    <source>
        <dbReference type="EMBL" id="QMV42002.1"/>
    </source>
</evidence>
<evidence type="ECO:0000259" key="8">
    <source>
        <dbReference type="PROSITE" id="PS50111"/>
    </source>
</evidence>
<dbReference type="Proteomes" id="UP000515679">
    <property type="component" value="Chromosome"/>
</dbReference>
<evidence type="ECO:0000256" key="5">
    <source>
        <dbReference type="ARBA" id="ARBA00029447"/>
    </source>
</evidence>
<feature type="domain" description="HAMP" evidence="9">
    <location>
        <begin position="235"/>
        <end position="287"/>
    </location>
</feature>
<organism evidence="10 11">
    <name type="scientific">Cohnella cholangitidis</name>
    <dbReference type="NCBI Taxonomy" id="2598458"/>
    <lineage>
        <taxon>Bacteria</taxon>
        <taxon>Bacillati</taxon>
        <taxon>Bacillota</taxon>
        <taxon>Bacilli</taxon>
        <taxon>Bacillales</taxon>
        <taxon>Paenibacillaceae</taxon>
        <taxon>Cohnella</taxon>
    </lineage>
</organism>
<keyword evidence="7" id="KW-1133">Transmembrane helix</keyword>
<dbReference type="PROSITE" id="PS50111">
    <property type="entry name" value="CHEMOTAXIS_TRANSDUC_2"/>
    <property type="match status" value="1"/>
</dbReference>
<dbReference type="Pfam" id="PF00015">
    <property type="entry name" value="MCPsignal"/>
    <property type="match status" value="1"/>
</dbReference>
<keyword evidence="2" id="KW-1003">Cell membrane</keyword>